<evidence type="ECO:0000256" key="11">
    <source>
        <dbReference type="RuleBase" id="RU361156"/>
    </source>
</evidence>
<comment type="function">
    <text evidence="10">Probable carboxypeptidase.</text>
</comment>
<evidence type="ECO:0000256" key="2">
    <source>
        <dbReference type="ARBA" id="ARBA00009431"/>
    </source>
</evidence>
<keyword evidence="9" id="KW-0325">Glycoprotein</keyword>
<gene>
    <name evidence="12" type="ORF">DY000_02062738</name>
</gene>
<keyword evidence="6" id="KW-0732">Signal</keyword>
<evidence type="ECO:0000256" key="7">
    <source>
        <dbReference type="ARBA" id="ARBA00022801"/>
    </source>
</evidence>
<dbReference type="Proteomes" id="UP000266723">
    <property type="component" value="Unassembled WGS sequence"/>
</dbReference>
<dbReference type="PRINTS" id="PR00724">
    <property type="entry name" value="CRBOXYPTASEC"/>
</dbReference>
<dbReference type="Pfam" id="PF00450">
    <property type="entry name" value="Peptidase_S10"/>
    <property type="match status" value="1"/>
</dbReference>
<keyword evidence="7 11" id="KW-0378">Hydrolase</keyword>
<sequence>MHTFRDYAFAHRLGKVKGYYVYRDFFVWQLRTDHDKRLCNQILSYASCTVEKQRHSVSSGKLQLKELFSETQQKGKASVNLLKITDIEYSIHKKMGERHACSVLAYVLLLMSMSPQVECSNQVHALSRLYLSKRGVGSSVDTTHFKAVKNLKPSSSPNVVNQKELRKRDLIRRLPGQPPVDFDQYGGYVTVNESAGRSFFYYFVEASSSIKDSSPLFIWLNGGPGCSSLAYGALQELGPFRVHSDGKTLFRNRYAWNNAANVLFLESPAGVGFSYTNTTSDLEKHGDRNTASDNYIFLVKWLERFPEFKGRDLYIGGESYAGHYVPQLAHTILAHHPTSFLDLKGILIGNAVINDETDLMGMYDFFESHALISEDSLLQLKNNCDLKTESASVMTEECAVVSDQIDMNTYYLDIYNIYAPLCLNSTLTRRPKRGTTIRNFDPCSDNYVQAYLNRHEVQVALHANGTKLPYEWMPCSSVIKKWNDSPTTVIPLIKELMGKGLRVWVFSGDMDGRIPVTSTKYSLKKMNLTAKTAWHPWYLDGEVGGYTEEYKGKLTFSTVRGAGHQVPSFQPKRSLSLFIHFINDTPLPDTSRY</sequence>
<dbReference type="EMBL" id="QGKV02001556">
    <property type="protein sequence ID" value="KAF3518981.1"/>
    <property type="molecule type" value="Genomic_DNA"/>
</dbReference>
<dbReference type="InterPro" id="IPR018202">
    <property type="entry name" value="Ser_caboxypep_ser_AS"/>
</dbReference>
<protein>
    <recommendedName>
        <fullName evidence="11">Carboxypeptidase</fullName>
        <ecNumber evidence="11">3.4.16.-</ecNumber>
    </recommendedName>
</protein>
<evidence type="ECO:0000256" key="4">
    <source>
        <dbReference type="ARBA" id="ARBA00022645"/>
    </source>
</evidence>
<comment type="similarity">
    <text evidence="2 11">Belongs to the peptidase S10 family.</text>
</comment>
<comment type="caution">
    <text evidence="12">The sequence shown here is derived from an EMBL/GenBank/DDBJ whole genome shotgun (WGS) entry which is preliminary data.</text>
</comment>
<dbReference type="SUPFAM" id="SSF53474">
    <property type="entry name" value="alpha/beta-Hydrolases"/>
    <property type="match status" value="1"/>
</dbReference>
<evidence type="ECO:0000256" key="3">
    <source>
        <dbReference type="ARBA" id="ARBA00022525"/>
    </source>
</evidence>
<comment type="subcellular location">
    <subcellularLocation>
        <location evidence="1">Secreted</location>
    </subcellularLocation>
</comment>
<dbReference type="InterPro" id="IPR001563">
    <property type="entry name" value="Peptidase_S10"/>
</dbReference>
<evidence type="ECO:0000256" key="6">
    <source>
        <dbReference type="ARBA" id="ARBA00022729"/>
    </source>
</evidence>
<evidence type="ECO:0000256" key="5">
    <source>
        <dbReference type="ARBA" id="ARBA00022670"/>
    </source>
</evidence>
<dbReference type="PANTHER" id="PTHR11802:SF132">
    <property type="entry name" value="SERINE CARBOXYPEPTIDASE-LIKE 36-RELATED"/>
    <property type="match status" value="1"/>
</dbReference>
<keyword evidence="4 11" id="KW-0121">Carboxypeptidase</keyword>
<keyword evidence="13" id="KW-1185">Reference proteome</keyword>
<dbReference type="Gene3D" id="3.40.50.1820">
    <property type="entry name" value="alpha/beta hydrolase"/>
    <property type="match status" value="1"/>
</dbReference>
<evidence type="ECO:0000313" key="13">
    <source>
        <dbReference type="Proteomes" id="UP000266723"/>
    </source>
</evidence>
<evidence type="ECO:0000256" key="9">
    <source>
        <dbReference type="ARBA" id="ARBA00023180"/>
    </source>
</evidence>
<dbReference type="Gene3D" id="6.10.250.940">
    <property type="match status" value="1"/>
</dbReference>
<dbReference type="EC" id="3.4.16.-" evidence="11"/>
<keyword evidence="5 11" id="KW-0645">Protease</keyword>
<organism evidence="12 13">
    <name type="scientific">Brassica cretica</name>
    <name type="common">Mustard</name>
    <dbReference type="NCBI Taxonomy" id="69181"/>
    <lineage>
        <taxon>Eukaryota</taxon>
        <taxon>Viridiplantae</taxon>
        <taxon>Streptophyta</taxon>
        <taxon>Embryophyta</taxon>
        <taxon>Tracheophyta</taxon>
        <taxon>Spermatophyta</taxon>
        <taxon>Magnoliopsida</taxon>
        <taxon>eudicotyledons</taxon>
        <taxon>Gunneridae</taxon>
        <taxon>Pentapetalae</taxon>
        <taxon>rosids</taxon>
        <taxon>malvids</taxon>
        <taxon>Brassicales</taxon>
        <taxon>Brassicaceae</taxon>
        <taxon>Brassiceae</taxon>
        <taxon>Brassica</taxon>
    </lineage>
</organism>
<evidence type="ECO:0000256" key="1">
    <source>
        <dbReference type="ARBA" id="ARBA00004613"/>
    </source>
</evidence>
<proteinExistence type="inferred from homology"/>
<evidence type="ECO:0000256" key="8">
    <source>
        <dbReference type="ARBA" id="ARBA00023157"/>
    </source>
</evidence>
<evidence type="ECO:0000256" key="10">
    <source>
        <dbReference type="ARBA" id="ARBA00037399"/>
    </source>
</evidence>
<dbReference type="InterPro" id="IPR033124">
    <property type="entry name" value="Ser_caboxypep_his_AS"/>
</dbReference>
<keyword evidence="3" id="KW-0964">Secreted</keyword>
<dbReference type="PANTHER" id="PTHR11802">
    <property type="entry name" value="SERINE PROTEASE FAMILY S10 SERINE CARBOXYPEPTIDASE"/>
    <property type="match status" value="1"/>
</dbReference>
<evidence type="ECO:0000313" key="12">
    <source>
        <dbReference type="EMBL" id="KAF3518981.1"/>
    </source>
</evidence>
<name>A0ABQ7AYD8_BRACR</name>
<keyword evidence="8" id="KW-1015">Disulfide bond</keyword>
<dbReference type="InterPro" id="IPR029058">
    <property type="entry name" value="AB_hydrolase_fold"/>
</dbReference>
<reference evidence="12 13" key="1">
    <citation type="journal article" date="2020" name="BMC Genomics">
        <title>Intraspecific diversification of the crop wild relative Brassica cretica Lam. using demographic model selection.</title>
        <authorList>
            <person name="Kioukis A."/>
            <person name="Michalopoulou V.A."/>
            <person name="Briers L."/>
            <person name="Pirintsos S."/>
            <person name="Studholme D.J."/>
            <person name="Pavlidis P."/>
            <person name="Sarris P.F."/>
        </authorList>
    </citation>
    <scope>NUCLEOTIDE SEQUENCE [LARGE SCALE GENOMIC DNA]</scope>
    <source>
        <strain evidence="13">cv. PFS-1207/04</strain>
    </source>
</reference>
<dbReference type="PROSITE" id="PS00560">
    <property type="entry name" value="CARBOXYPEPT_SER_HIS"/>
    <property type="match status" value="1"/>
</dbReference>
<dbReference type="Gene3D" id="3.40.50.11320">
    <property type="match status" value="1"/>
</dbReference>
<dbReference type="PROSITE" id="PS00131">
    <property type="entry name" value="CARBOXYPEPT_SER_SER"/>
    <property type="match status" value="1"/>
</dbReference>
<accession>A0ABQ7AYD8</accession>